<dbReference type="STRING" id="1300341.I595_1477"/>
<name>A0A0P7AWH0_9FLAO</name>
<gene>
    <name evidence="1" type="ORF">I595_1477</name>
</gene>
<keyword evidence="2" id="KW-1185">Reference proteome</keyword>
<sequence>MKTTWHSQENAKSSQIIFNAPTIFKIDENHLYLWQTDRS</sequence>
<comment type="caution">
    <text evidence="1">The sequence shown here is derived from an EMBL/GenBank/DDBJ whole genome shotgun (WGS) entry which is preliminary data.</text>
</comment>
<dbReference type="AlphaFoldDB" id="A0A0P7AWH0"/>
<reference evidence="1 2" key="1">
    <citation type="submission" date="2015-09" db="EMBL/GenBank/DDBJ databases">
        <title>Genome sequence of the marine flavobacterium Croceitalea dokdonensis DOKDO 023 that contains proton- and sodium-pumping rhodopsins.</title>
        <authorList>
            <person name="Kwon S.-K."/>
            <person name="Lee H.K."/>
            <person name="Kwak M.-J."/>
            <person name="Kim J.F."/>
        </authorList>
    </citation>
    <scope>NUCLEOTIDE SEQUENCE [LARGE SCALE GENOMIC DNA]</scope>
    <source>
        <strain evidence="1 2">DOKDO 023</strain>
    </source>
</reference>
<accession>A0A0P7AWH0</accession>
<evidence type="ECO:0000313" key="2">
    <source>
        <dbReference type="Proteomes" id="UP000050280"/>
    </source>
</evidence>
<dbReference type="Proteomes" id="UP000050280">
    <property type="component" value="Unassembled WGS sequence"/>
</dbReference>
<organism evidence="1 2">
    <name type="scientific">Croceitalea dokdonensis DOKDO 023</name>
    <dbReference type="NCBI Taxonomy" id="1300341"/>
    <lineage>
        <taxon>Bacteria</taxon>
        <taxon>Pseudomonadati</taxon>
        <taxon>Bacteroidota</taxon>
        <taxon>Flavobacteriia</taxon>
        <taxon>Flavobacteriales</taxon>
        <taxon>Flavobacteriaceae</taxon>
        <taxon>Croceitalea</taxon>
    </lineage>
</organism>
<evidence type="ECO:0000313" key="1">
    <source>
        <dbReference type="EMBL" id="KPM33050.1"/>
    </source>
</evidence>
<proteinExistence type="predicted"/>
<protein>
    <submittedName>
        <fullName evidence="1">Uncharacterized protein</fullName>
    </submittedName>
</protein>
<dbReference type="EMBL" id="LDJX01000002">
    <property type="protein sequence ID" value="KPM33050.1"/>
    <property type="molecule type" value="Genomic_DNA"/>
</dbReference>